<dbReference type="SMART" id="SM00835">
    <property type="entry name" value="Cupin_1"/>
    <property type="match status" value="1"/>
</dbReference>
<evidence type="ECO:0000256" key="2">
    <source>
        <dbReference type="ARBA" id="ARBA00007456"/>
    </source>
</evidence>
<keyword evidence="11" id="KW-1185">Reference proteome</keyword>
<dbReference type="OMA" id="RDAPTQV"/>
<dbReference type="InterPro" id="IPR014710">
    <property type="entry name" value="RmlC-like_jellyroll"/>
</dbReference>
<evidence type="ECO:0000256" key="3">
    <source>
        <dbReference type="ARBA" id="ARBA00022525"/>
    </source>
</evidence>
<keyword evidence="4" id="KW-0479">Metal-binding</keyword>
<comment type="similarity">
    <text evidence="2">Belongs to the germin family.</text>
</comment>
<feature type="compositionally biased region" description="Low complexity" evidence="6">
    <location>
        <begin position="187"/>
        <end position="230"/>
    </location>
</feature>
<evidence type="ECO:0000259" key="9">
    <source>
        <dbReference type="SMART" id="SM00835"/>
    </source>
</evidence>
<keyword evidence="7" id="KW-1133">Transmembrane helix</keyword>
<evidence type="ECO:0000313" key="11">
    <source>
        <dbReference type="Proteomes" id="UP000092993"/>
    </source>
</evidence>
<dbReference type="AlphaFoldDB" id="A0A1C7LZE4"/>
<feature type="signal peptide" evidence="8">
    <location>
        <begin position="1"/>
        <end position="19"/>
    </location>
</feature>
<evidence type="ECO:0000256" key="5">
    <source>
        <dbReference type="ARBA" id="ARBA00023211"/>
    </source>
</evidence>
<proteinExistence type="inferred from homology"/>
<sequence length="365" mass="38468">MMLSTLILSLALGSSGIFAQSIADEIIALRDAPTQVARIGILKDDSDFVFNFLNASSGIAKGAGGMAVGATVANFPALVNNGLAMTIGFLAEILYVVNGSISSGMLAENGARFVYNDVPAGSATIFPKGSIHYQQNNGCDPITFVAALNNEDPGVESIAQRYPRQLRLGHRRVPAALRHPAGRPTHEPAAAAPPVERAPVRLQRAPAPGTTSSASSSSSSSSPSSTATSTHYTRDVQQTQILGALSGASSGVSGASSTQPVTIALIVVVGVMALGYFVMAVLFFMGRRRRADKERSYIRPDMSGRYLVPTVEEKYDSSSHPPALQGPTSLHKGKKDEYMHTTGTNDGGSSKESQELQESTQRDRT</sequence>
<keyword evidence="3" id="KW-0964">Secreted</keyword>
<dbReference type="SUPFAM" id="SSF51182">
    <property type="entry name" value="RmlC-like cupins"/>
    <property type="match status" value="1"/>
</dbReference>
<dbReference type="STRING" id="5627.A0A1C7LZE4"/>
<dbReference type="PANTHER" id="PTHR31238">
    <property type="entry name" value="GERMIN-LIKE PROTEIN SUBFAMILY 3 MEMBER 3"/>
    <property type="match status" value="1"/>
</dbReference>
<dbReference type="GO" id="GO:0030145">
    <property type="term" value="F:manganese ion binding"/>
    <property type="evidence" value="ECO:0007669"/>
    <property type="project" value="InterPro"/>
</dbReference>
<evidence type="ECO:0000256" key="7">
    <source>
        <dbReference type="SAM" id="Phobius"/>
    </source>
</evidence>
<gene>
    <name evidence="10" type="primary">SR1A</name>
    <name evidence="10" type="ORF">A0H81_09998</name>
</gene>
<dbReference type="InterPro" id="IPR006045">
    <property type="entry name" value="Cupin_1"/>
</dbReference>
<comment type="subcellular location">
    <subcellularLocation>
        <location evidence="1">Secreted</location>
    </subcellularLocation>
</comment>
<feature type="region of interest" description="Disordered" evidence="6">
    <location>
        <begin position="178"/>
        <end position="232"/>
    </location>
</feature>
<protein>
    <submittedName>
        <fullName evidence="10">Spherulin-1A</fullName>
    </submittedName>
</protein>
<dbReference type="InterPro" id="IPR011051">
    <property type="entry name" value="RmlC_Cupin_sf"/>
</dbReference>
<dbReference type="Proteomes" id="UP000092993">
    <property type="component" value="Unassembled WGS sequence"/>
</dbReference>
<dbReference type="GO" id="GO:0005576">
    <property type="term" value="C:extracellular region"/>
    <property type="evidence" value="ECO:0007669"/>
    <property type="project" value="UniProtKB-SubCell"/>
</dbReference>
<evidence type="ECO:0000256" key="8">
    <source>
        <dbReference type="SAM" id="SignalP"/>
    </source>
</evidence>
<dbReference type="Gene3D" id="2.60.120.10">
    <property type="entry name" value="Jelly Rolls"/>
    <property type="match status" value="1"/>
</dbReference>
<feature type="compositionally biased region" description="Polar residues" evidence="6">
    <location>
        <begin position="341"/>
        <end position="359"/>
    </location>
</feature>
<keyword evidence="7" id="KW-0472">Membrane</keyword>
<keyword evidence="7" id="KW-0812">Transmembrane</keyword>
<dbReference type="PRINTS" id="PR00325">
    <property type="entry name" value="GERMIN"/>
</dbReference>
<accession>A0A1C7LZE4</accession>
<keyword evidence="5" id="KW-0464">Manganese</keyword>
<reference evidence="10 11" key="1">
    <citation type="submission" date="2016-03" db="EMBL/GenBank/DDBJ databases">
        <title>Whole genome sequencing of Grifola frondosa 9006-11.</title>
        <authorList>
            <person name="Min B."/>
            <person name="Park H."/>
            <person name="Kim J.-G."/>
            <person name="Cho H."/>
            <person name="Oh Y.-L."/>
            <person name="Kong W.-S."/>
            <person name="Choi I.-G."/>
        </authorList>
    </citation>
    <scope>NUCLEOTIDE SEQUENCE [LARGE SCALE GENOMIC DNA]</scope>
    <source>
        <strain evidence="10 11">9006-11</strain>
    </source>
</reference>
<evidence type="ECO:0000313" key="10">
    <source>
        <dbReference type="EMBL" id="OBZ70090.1"/>
    </source>
</evidence>
<feature type="region of interest" description="Disordered" evidence="6">
    <location>
        <begin position="313"/>
        <end position="365"/>
    </location>
</feature>
<dbReference type="OrthoDB" id="1921208at2759"/>
<organism evidence="10 11">
    <name type="scientific">Grifola frondosa</name>
    <name type="common">Maitake</name>
    <name type="synonym">Polyporus frondosus</name>
    <dbReference type="NCBI Taxonomy" id="5627"/>
    <lineage>
        <taxon>Eukaryota</taxon>
        <taxon>Fungi</taxon>
        <taxon>Dikarya</taxon>
        <taxon>Basidiomycota</taxon>
        <taxon>Agaricomycotina</taxon>
        <taxon>Agaricomycetes</taxon>
        <taxon>Polyporales</taxon>
        <taxon>Grifolaceae</taxon>
        <taxon>Grifola</taxon>
    </lineage>
</organism>
<comment type="caution">
    <text evidence="10">The sequence shown here is derived from an EMBL/GenBank/DDBJ whole genome shotgun (WGS) entry which is preliminary data.</text>
</comment>
<dbReference type="InterPro" id="IPR001929">
    <property type="entry name" value="Germin"/>
</dbReference>
<dbReference type="CDD" id="cd02241">
    <property type="entry name" value="cupin_OxOx"/>
    <property type="match status" value="1"/>
</dbReference>
<name>A0A1C7LZE4_GRIFR</name>
<keyword evidence="8" id="KW-0732">Signal</keyword>
<feature type="transmembrane region" description="Helical" evidence="7">
    <location>
        <begin position="263"/>
        <end position="285"/>
    </location>
</feature>
<feature type="domain" description="Cupin type-1" evidence="9">
    <location>
        <begin position="50"/>
        <end position="167"/>
    </location>
</feature>
<feature type="chain" id="PRO_5008888851" evidence="8">
    <location>
        <begin position="20"/>
        <end position="365"/>
    </location>
</feature>
<evidence type="ECO:0000256" key="4">
    <source>
        <dbReference type="ARBA" id="ARBA00022723"/>
    </source>
</evidence>
<dbReference type="EMBL" id="LUGG01000014">
    <property type="protein sequence ID" value="OBZ70090.1"/>
    <property type="molecule type" value="Genomic_DNA"/>
</dbReference>
<dbReference type="Pfam" id="PF00190">
    <property type="entry name" value="Cupin_1"/>
    <property type="match status" value="1"/>
</dbReference>
<evidence type="ECO:0000256" key="1">
    <source>
        <dbReference type="ARBA" id="ARBA00004613"/>
    </source>
</evidence>
<evidence type="ECO:0000256" key="6">
    <source>
        <dbReference type="SAM" id="MobiDB-lite"/>
    </source>
</evidence>